<keyword evidence="3" id="KW-1185">Reference proteome</keyword>
<evidence type="ECO:0008006" key="4">
    <source>
        <dbReference type="Google" id="ProtNLM"/>
    </source>
</evidence>
<dbReference type="PANTHER" id="PTHR36562:SF5">
    <property type="entry name" value="SERINE_ARGININE REPETITIVE MATRIX 2"/>
    <property type="match status" value="1"/>
</dbReference>
<evidence type="ECO:0000256" key="1">
    <source>
        <dbReference type="SAM" id="MobiDB-lite"/>
    </source>
</evidence>
<name>A0AAD9LL74_BABDI</name>
<dbReference type="EMBL" id="JAHBMH010000003">
    <property type="protein sequence ID" value="KAK1940281.1"/>
    <property type="molecule type" value="Genomic_DNA"/>
</dbReference>
<dbReference type="Proteomes" id="UP001195914">
    <property type="component" value="Unassembled WGS sequence"/>
</dbReference>
<feature type="compositionally biased region" description="Basic and acidic residues" evidence="1">
    <location>
        <begin position="267"/>
        <end position="292"/>
    </location>
</feature>
<feature type="compositionally biased region" description="Basic residues" evidence="1">
    <location>
        <begin position="311"/>
        <end position="330"/>
    </location>
</feature>
<feature type="compositionally biased region" description="Low complexity" evidence="1">
    <location>
        <begin position="198"/>
        <end position="218"/>
    </location>
</feature>
<feature type="compositionally biased region" description="Basic and acidic residues" evidence="1">
    <location>
        <begin position="371"/>
        <end position="390"/>
    </location>
</feature>
<gene>
    <name evidence="2" type="ORF">X943_001366</name>
</gene>
<feature type="compositionally biased region" description="Basic and acidic residues" evidence="1">
    <location>
        <begin position="233"/>
        <end position="242"/>
    </location>
</feature>
<feature type="compositionally biased region" description="Basic and acidic residues" evidence="1">
    <location>
        <begin position="352"/>
        <end position="361"/>
    </location>
</feature>
<accession>A0AAD9LL74</accession>
<dbReference type="CDD" id="cd21372">
    <property type="entry name" value="cwf21_CWC21-like"/>
    <property type="match status" value="1"/>
</dbReference>
<proteinExistence type="predicted"/>
<sequence length="406" mass="47278">MLNGVGLTTPRGSGTNGYVQRSLANLPPIRIAKNHDQNGYITRPKMRVNPEIAMHEKLRSMEVRLMEMRIKKEGMVPPEELEKMIASERERLMKLLQQDSITVELRENESNRLAEQKMQQNEKMKRALKLTPRKPRPLNVEREDEDSSRLGDAYRDSKKDRGERRRSRSYSGSQSSSRERRYRRPHSRRKESVRRRSPSSSYDSSYTPSYSSRGSSRSYSRDHTRSYSSYDSDSSRYRRDSTYSRSRTPPKQRGNEGSHARSSSKSLEGKNDMPRKSDKHDNDRYKTRADMRVKRRKYRSRSTSSRSSSSHYRKRRYSRSRGRYSRRYSRHRDESIGSRSVSGSLRRSGRKKSAEAPENVKKHSVSSRGSDPSKVEHDATSTMHHERITLLDDGALSDSSMEHSDN</sequence>
<protein>
    <recommendedName>
        <fullName evidence="4">CWF21 domain-containing protein</fullName>
    </recommendedName>
</protein>
<comment type="caution">
    <text evidence="2">The sequence shown here is derived from an EMBL/GenBank/DDBJ whole genome shotgun (WGS) entry which is preliminary data.</text>
</comment>
<feature type="compositionally biased region" description="Basic and acidic residues" evidence="1">
    <location>
        <begin position="107"/>
        <end position="125"/>
    </location>
</feature>
<reference evidence="2" key="2">
    <citation type="submission" date="2021-05" db="EMBL/GenBank/DDBJ databases">
        <authorList>
            <person name="Pain A."/>
        </authorList>
    </citation>
    <scope>NUCLEOTIDE SEQUENCE</scope>
    <source>
        <strain evidence="2">1802A</strain>
    </source>
</reference>
<feature type="region of interest" description="Disordered" evidence="1">
    <location>
        <begin position="107"/>
        <end position="406"/>
    </location>
</feature>
<evidence type="ECO:0000313" key="2">
    <source>
        <dbReference type="EMBL" id="KAK1940281.1"/>
    </source>
</evidence>
<feature type="compositionally biased region" description="Low complexity" evidence="1">
    <location>
        <begin position="337"/>
        <end position="346"/>
    </location>
</feature>
<feature type="compositionally biased region" description="Basic residues" evidence="1">
    <location>
        <begin position="126"/>
        <end position="136"/>
    </location>
</feature>
<dbReference type="GO" id="GO:0005634">
    <property type="term" value="C:nucleus"/>
    <property type="evidence" value="ECO:0007669"/>
    <property type="project" value="TreeGrafter"/>
</dbReference>
<feature type="compositionally biased region" description="Low complexity" evidence="1">
    <location>
        <begin position="301"/>
        <end position="310"/>
    </location>
</feature>
<organism evidence="2 3">
    <name type="scientific">Babesia divergens</name>
    <dbReference type="NCBI Taxonomy" id="32595"/>
    <lineage>
        <taxon>Eukaryota</taxon>
        <taxon>Sar</taxon>
        <taxon>Alveolata</taxon>
        <taxon>Apicomplexa</taxon>
        <taxon>Aconoidasida</taxon>
        <taxon>Piroplasmida</taxon>
        <taxon>Babesiidae</taxon>
        <taxon>Babesia</taxon>
    </lineage>
</organism>
<feature type="compositionally biased region" description="Basic and acidic residues" evidence="1">
    <location>
        <begin position="147"/>
        <end position="163"/>
    </location>
</feature>
<feature type="compositionally biased region" description="Basic residues" evidence="1">
    <location>
        <begin position="180"/>
        <end position="197"/>
    </location>
</feature>
<reference evidence="2" key="1">
    <citation type="journal article" date="2014" name="Nucleic Acids Res.">
        <title>The evolutionary dynamics of variant antigen genes in Babesia reveal a history of genomic innovation underlying host-parasite interaction.</title>
        <authorList>
            <person name="Jackson A.P."/>
            <person name="Otto T.D."/>
            <person name="Darby A."/>
            <person name="Ramaprasad A."/>
            <person name="Xia D."/>
            <person name="Echaide I.E."/>
            <person name="Farber M."/>
            <person name="Gahlot S."/>
            <person name="Gamble J."/>
            <person name="Gupta D."/>
            <person name="Gupta Y."/>
            <person name="Jackson L."/>
            <person name="Malandrin L."/>
            <person name="Malas T.B."/>
            <person name="Moussa E."/>
            <person name="Nair M."/>
            <person name="Reid A.J."/>
            <person name="Sanders M."/>
            <person name="Sharma J."/>
            <person name="Tracey A."/>
            <person name="Quail M.A."/>
            <person name="Weir W."/>
            <person name="Wastling J.M."/>
            <person name="Hall N."/>
            <person name="Willadsen P."/>
            <person name="Lingelbach K."/>
            <person name="Shiels B."/>
            <person name="Tait A."/>
            <person name="Berriman M."/>
            <person name="Allred D.R."/>
            <person name="Pain A."/>
        </authorList>
    </citation>
    <scope>NUCLEOTIDE SEQUENCE</scope>
    <source>
        <strain evidence="2">1802A</strain>
    </source>
</reference>
<evidence type="ECO:0000313" key="3">
    <source>
        <dbReference type="Proteomes" id="UP001195914"/>
    </source>
</evidence>
<dbReference type="PANTHER" id="PTHR36562">
    <property type="entry name" value="SERINE/ARGININE REPETITIVE MATRIX 2"/>
    <property type="match status" value="1"/>
</dbReference>
<dbReference type="InterPro" id="IPR051372">
    <property type="entry name" value="CWC21"/>
</dbReference>
<dbReference type="AlphaFoldDB" id="A0AAD9LL74"/>